<feature type="region of interest" description="Disordered" evidence="1">
    <location>
        <begin position="224"/>
        <end position="351"/>
    </location>
</feature>
<organism evidence="2 3">
    <name type="scientific">Neurospora hispaniola</name>
    <dbReference type="NCBI Taxonomy" id="588809"/>
    <lineage>
        <taxon>Eukaryota</taxon>
        <taxon>Fungi</taxon>
        <taxon>Dikarya</taxon>
        <taxon>Ascomycota</taxon>
        <taxon>Pezizomycotina</taxon>
        <taxon>Sordariomycetes</taxon>
        <taxon>Sordariomycetidae</taxon>
        <taxon>Sordariales</taxon>
        <taxon>Sordariaceae</taxon>
        <taxon>Neurospora</taxon>
    </lineage>
</organism>
<feature type="region of interest" description="Disordered" evidence="1">
    <location>
        <begin position="57"/>
        <end position="105"/>
    </location>
</feature>
<comment type="caution">
    <text evidence="2">The sequence shown here is derived from an EMBL/GenBank/DDBJ whole genome shotgun (WGS) entry which is preliminary data.</text>
</comment>
<feature type="region of interest" description="Disordered" evidence="1">
    <location>
        <begin position="369"/>
        <end position="470"/>
    </location>
</feature>
<dbReference type="AlphaFoldDB" id="A0AAJ0ICT4"/>
<feature type="compositionally biased region" description="Low complexity" evidence="1">
    <location>
        <begin position="1"/>
        <end position="18"/>
    </location>
</feature>
<protein>
    <submittedName>
        <fullName evidence="2">Uncharacterized protein</fullName>
    </submittedName>
</protein>
<evidence type="ECO:0000256" key="1">
    <source>
        <dbReference type="SAM" id="MobiDB-lite"/>
    </source>
</evidence>
<feature type="region of interest" description="Disordered" evidence="1">
    <location>
        <begin position="1"/>
        <end position="24"/>
    </location>
</feature>
<dbReference type="Proteomes" id="UP001285908">
    <property type="component" value="Unassembled WGS sequence"/>
</dbReference>
<sequence length="470" mass="49055">MTPRTANVASAARAGAADQEAEKDDVVVDTVEEMYGRAVREYEGLGTSGVSSEAASSAAHNLPVSPPVLSVRPLSGDTVASAQPTQPNSSVSGAHAPAALPSLGRGHALTSSSGVARGGGLVAADATSAAIPPQEESGMETWRWSRTEFGVGGDLGLEIMEGGTAHVVQHVCGPQASMVYVLARSQQGQAEEGYEEGEEQDDDERGRDVGVALTSVDDEVEFVDDEGMGDQAAEEAAARVARDQRRNRRLGRAHFTSEEIQSFLPPPGLTPEAAEAPSDSSPPSPPAPSATDAPASVAAPIVPSLGSPLASADPQGFLAAPHPRVPPVSHAPGVDPYDISEHAAPSRAVGDQGLETVSYHFDTDYRAALSNDEVPQVPRLAGRSGFGLPRHFTSGNFFDPAARSGRTDRERPSSVPDVDTSEEGGKGGKGKKDMAKKSRRFWPSFRGRKGGKEKKKTKDSDNEDGRDGLV</sequence>
<evidence type="ECO:0000313" key="3">
    <source>
        <dbReference type="Proteomes" id="UP001285908"/>
    </source>
</evidence>
<accession>A0AAJ0ICT4</accession>
<feature type="compositionally biased region" description="Low complexity" evidence="1">
    <location>
        <begin position="289"/>
        <end position="304"/>
    </location>
</feature>
<dbReference type="GeneID" id="87877615"/>
<dbReference type="EMBL" id="JAULSX010000002">
    <property type="protein sequence ID" value="KAK3497402.1"/>
    <property type="molecule type" value="Genomic_DNA"/>
</dbReference>
<keyword evidence="3" id="KW-1185">Reference proteome</keyword>
<dbReference type="RefSeq" id="XP_062695666.1">
    <property type="nucleotide sequence ID" value="XM_062839993.1"/>
</dbReference>
<feature type="compositionally biased region" description="Polar residues" evidence="1">
    <location>
        <begin position="78"/>
        <end position="92"/>
    </location>
</feature>
<feature type="compositionally biased region" description="Basic and acidic residues" evidence="1">
    <location>
        <begin position="456"/>
        <end position="470"/>
    </location>
</feature>
<proteinExistence type="predicted"/>
<gene>
    <name evidence="2" type="ORF">B0T23DRAFT_426521</name>
</gene>
<evidence type="ECO:0000313" key="2">
    <source>
        <dbReference type="EMBL" id="KAK3497402.1"/>
    </source>
</evidence>
<feature type="compositionally biased region" description="Low complexity" evidence="1">
    <location>
        <begin position="57"/>
        <end position="75"/>
    </location>
</feature>
<feature type="compositionally biased region" description="Low complexity" evidence="1">
    <location>
        <begin position="270"/>
        <end position="279"/>
    </location>
</feature>
<name>A0AAJ0ICT4_9PEZI</name>
<feature type="compositionally biased region" description="Basic residues" evidence="1">
    <location>
        <begin position="446"/>
        <end position="455"/>
    </location>
</feature>
<feature type="compositionally biased region" description="Basic and acidic residues" evidence="1">
    <location>
        <begin position="423"/>
        <end position="436"/>
    </location>
</feature>
<reference evidence="2 3" key="1">
    <citation type="journal article" date="2023" name="Mol. Phylogenet. Evol.">
        <title>Genome-scale phylogeny and comparative genomics of the fungal order Sordariales.</title>
        <authorList>
            <person name="Hensen N."/>
            <person name="Bonometti L."/>
            <person name="Westerberg I."/>
            <person name="Brannstrom I.O."/>
            <person name="Guillou S."/>
            <person name="Cros-Aarteil S."/>
            <person name="Calhoun S."/>
            <person name="Haridas S."/>
            <person name="Kuo A."/>
            <person name="Mondo S."/>
            <person name="Pangilinan J."/>
            <person name="Riley R."/>
            <person name="LaButti K."/>
            <person name="Andreopoulos B."/>
            <person name="Lipzen A."/>
            <person name="Chen C."/>
            <person name="Yan M."/>
            <person name="Daum C."/>
            <person name="Ng V."/>
            <person name="Clum A."/>
            <person name="Steindorff A."/>
            <person name="Ohm R.A."/>
            <person name="Martin F."/>
            <person name="Silar P."/>
            <person name="Natvig D.O."/>
            <person name="Lalanne C."/>
            <person name="Gautier V."/>
            <person name="Ament-Velasquez S.L."/>
            <person name="Kruys A."/>
            <person name="Hutchinson M.I."/>
            <person name="Powell A.J."/>
            <person name="Barry K."/>
            <person name="Miller A.N."/>
            <person name="Grigoriev I.V."/>
            <person name="Debuchy R."/>
            <person name="Gladieux P."/>
            <person name="Hiltunen Thoren M."/>
            <person name="Johannesson H."/>
        </authorList>
    </citation>
    <scope>NUCLEOTIDE SEQUENCE [LARGE SCALE GENOMIC DNA]</scope>
    <source>
        <strain evidence="2 3">FGSC 10403</strain>
    </source>
</reference>